<dbReference type="AlphaFoldDB" id="A0AB74C3L8"/>
<name>A0AB74C3L8_ASPFL</name>
<reference evidence="2 3" key="1">
    <citation type="submission" date="2018-07" db="EMBL/GenBank/DDBJ databases">
        <title>Identification of spontaneous genetic mutation associated with occurrence of a yellow conidial color mutant of Aspergillus flavus.</title>
        <authorList>
            <person name="Chang P.-K."/>
            <person name="Mack B.M."/>
            <person name="Scharfenstein L."/>
            <person name="Gilbert M.K."/>
        </authorList>
    </citation>
    <scope>NUCLEOTIDE SEQUENCE [LARGE SCALE GENOMIC DNA]</scope>
    <source>
        <strain evidence="2 3">CA14</strain>
    </source>
</reference>
<dbReference type="GO" id="GO:0030674">
    <property type="term" value="F:protein-macromolecule adaptor activity"/>
    <property type="evidence" value="ECO:0007669"/>
    <property type="project" value="TreeGrafter"/>
</dbReference>
<dbReference type="GO" id="GO:0016192">
    <property type="term" value="P:vesicle-mediated transport"/>
    <property type="evidence" value="ECO:0007669"/>
    <property type="project" value="InterPro"/>
</dbReference>
<evidence type="ECO:0008006" key="4">
    <source>
        <dbReference type="Google" id="ProtNLM"/>
    </source>
</evidence>
<dbReference type="Pfam" id="PF10199">
    <property type="entry name" value="Adaptin_binding"/>
    <property type="match status" value="1"/>
</dbReference>
<evidence type="ECO:0000313" key="3">
    <source>
        <dbReference type="Proteomes" id="UP000275480"/>
    </source>
</evidence>
<comment type="caution">
    <text evidence="2">The sequence shown here is derived from an EMBL/GenBank/DDBJ whole genome shotgun (WGS) entry which is preliminary data.</text>
</comment>
<evidence type="ECO:0000313" key="2">
    <source>
        <dbReference type="EMBL" id="RMZ40107.1"/>
    </source>
</evidence>
<gene>
    <name evidence="2" type="ORF">CA14_000737</name>
</gene>
<proteinExistence type="predicted"/>
<feature type="compositionally biased region" description="Low complexity" evidence="1">
    <location>
        <begin position="177"/>
        <end position="189"/>
    </location>
</feature>
<organism evidence="2 3">
    <name type="scientific">Aspergillus flavus</name>
    <dbReference type="NCBI Taxonomy" id="5059"/>
    <lineage>
        <taxon>Eukaryota</taxon>
        <taxon>Fungi</taxon>
        <taxon>Dikarya</taxon>
        <taxon>Ascomycota</taxon>
        <taxon>Pezizomycotina</taxon>
        <taxon>Eurotiomycetes</taxon>
        <taxon>Eurotiomycetidae</taxon>
        <taxon>Eurotiales</taxon>
        <taxon>Aspergillaceae</taxon>
        <taxon>Aspergillus</taxon>
        <taxon>Aspergillus subgen. Circumdati</taxon>
    </lineage>
</organism>
<sequence length="419" mass="46377">MPEPSPHPRKQDPTIIPNPRRLLILTPSQHSHTTIPPFLHSLTGTPVVDPPTSTIDQKPDTDSKGDTTTTTTTTTFAGYTTHPPLKLENRYYKAEVPIWVDEIPLDNSPGDVNANVDIDTQHERSGLNPEDKEGQGEGNLLTPKTWQKEFSGPEAKVVRDAIGGVVICLRNLDLLSPSTSTSTSTAPSTEQDMEERPEWKGLKTFLEAVGFVKGVMDEERGGLGDVLGLVVLVGRGRESGVGVSTISGDPDEVNDLGEEEVFSVPWWEDKLFDLGLVGFEVVNWDPREVGLSEERDRFGEYQGMRRVREILETHDWASTPSEESGGVDDVEDELEGHLLEDGFDLEVNELEREMVGLRFAIENGGDDLGGIDGDDEIKVESMEALMLRMKAIKDMSDELPESERKRFAAKAVRDIMMEL</sequence>
<dbReference type="Gene3D" id="3.40.50.11960">
    <property type="match status" value="1"/>
</dbReference>
<accession>A0AB74C3L8</accession>
<dbReference type="PANTHER" id="PTHR28043:SF1">
    <property type="entry name" value="INCREASED RECOMBINATION CENTERS PROTEIN 6"/>
    <property type="match status" value="1"/>
</dbReference>
<protein>
    <recommendedName>
        <fullName evidence="4">Alpha and gamma adaptin binding protein p34-domain-containing protein</fullName>
    </recommendedName>
</protein>
<dbReference type="EMBL" id="QQZZ01000127">
    <property type="protein sequence ID" value="RMZ40107.1"/>
    <property type="molecule type" value="Genomic_DNA"/>
</dbReference>
<dbReference type="InterPro" id="IPR034627">
    <property type="entry name" value="Irc6"/>
</dbReference>
<dbReference type="PANTHER" id="PTHR28043">
    <property type="entry name" value="INCREASED RECOMBINATION CENTERS PROTEIN 6"/>
    <property type="match status" value="1"/>
</dbReference>
<evidence type="ECO:0000256" key="1">
    <source>
        <dbReference type="SAM" id="MobiDB-lite"/>
    </source>
</evidence>
<dbReference type="Proteomes" id="UP000275480">
    <property type="component" value="Unassembled WGS sequence"/>
</dbReference>
<feature type="region of interest" description="Disordered" evidence="1">
    <location>
        <begin position="34"/>
        <end position="75"/>
    </location>
</feature>
<feature type="region of interest" description="Disordered" evidence="1">
    <location>
        <begin position="177"/>
        <end position="197"/>
    </location>
</feature>